<reference evidence="1" key="1">
    <citation type="submission" date="2018-02" db="EMBL/GenBank/DDBJ databases">
        <title>The genomes of Aspergillus section Nigri reveals drivers in fungal speciation.</title>
        <authorList>
            <consortium name="DOE Joint Genome Institute"/>
            <person name="Vesth T.C."/>
            <person name="Nybo J."/>
            <person name="Theobald S."/>
            <person name="Brandl J."/>
            <person name="Frisvad J.C."/>
            <person name="Nielsen K.F."/>
            <person name="Lyhne E.K."/>
            <person name="Kogle M.E."/>
            <person name="Kuo A."/>
            <person name="Riley R."/>
            <person name="Clum A."/>
            <person name="Nolan M."/>
            <person name="Lipzen A."/>
            <person name="Salamov A."/>
            <person name="Henrissat B."/>
            <person name="Wiebenga A."/>
            <person name="De vries R.P."/>
            <person name="Grigoriev I.V."/>
            <person name="Mortensen U.H."/>
            <person name="Andersen M.R."/>
            <person name="Baker S.E."/>
        </authorList>
    </citation>
    <scope>NUCLEOTIDE SEQUENCE</scope>
    <source>
        <strain evidence="1">CBS 115574</strain>
    </source>
</reference>
<organism evidence="1 2">
    <name type="scientific">Aspergillus costaricaensis CBS 115574</name>
    <dbReference type="NCBI Taxonomy" id="1448317"/>
    <lineage>
        <taxon>Eukaryota</taxon>
        <taxon>Fungi</taxon>
        <taxon>Dikarya</taxon>
        <taxon>Ascomycota</taxon>
        <taxon>Pezizomycotina</taxon>
        <taxon>Eurotiomycetes</taxon>
        <taxon>Eurotiomycetidae</taxon>
        <taxon>Eurotiales</taxon>
        <taxon>Aspergillaceae</taxon>
        <taxon>Aspergillus</taxon>
        <taxon>Aspergillus subgen. Circumdati</taxon>
    </lineage>
</organism>
<protein>
    <submittedName>
        <fullName evidence="1">Uncharacterized protein</fullName>
    </submittedName>
</protein>
<evidence type="ECO:0000313" key="2">
    <source>
        <dbReference type="Proteomes" id="UP000249748"/>
    </source>
</evidence>
<dbReference type="EMBL" id="KZ824560">
    <property type="protein sequence ID" value="RAK86285.1"/>
    <property type="molecule type" value="Genomic_DNA"/>
</dbReference>
<accession>A0ACD1I8F2</accession>
<sequence>MPPDNGMVRQVLDKLYEHVLEIKDSVPDDGHIDPHGLENVEHMIDFDFEHLDKELVPPFYFEPMQSAELKMFPPDPVHARRMFNIDEEQTHDGLPVSTSSRCRQISKIISIHATGKAISHQNLQVVVQPDTTFFLEANLARPYGKTGWWKNPLAVEPKPVNGNEYPHIALHLVEKREARENSILFSEFSTLVKAMRGRAQQPRIDSESKRKDSYNRDEAGEDYRDILPRPWLLTFPDEEIFPVLLISCVLPQHARIFAACMYQGKLVIRQSKLYSFEWRDKAPVELFTRVFLSKPVDTKGETGLSC</sequence>
<proteinExistence type="predicted"/>
<dbReference type="Proteomes" id="UP000249748">
    <property type="component" value="Unassembled WGS sequence"/>
</dbReference>
<name>A0ACD1I8F2_9EURO</name>
<keyword evidence="2" id="KW-1185">Reference proteome</keyword>
<gene>
    <name evidence="1" type="ORF">BO79DRAFT_153683</name>
</gene>
<evidence type="ECO:0000313" key="1">
    <source>
        <dbReference type="EMBL" id="RAK86285.1"/>
    </source>
</evidence>